<sequence length="384" mass="43391">MLHKNGVIGLSYYKISSFSLTSKKLLTVLINFVSLAVYEHLSDCGTYDEAIAVLENIYVKPVSEVFGRHKLKTRSQEPGESVDRYLESLKLLDKELKFKAVTADINRDEYIRDAFIDGLQSNHINQRLLENLTLSLEEAFTQARSLGLAQHQSQLYLSPSAVNAVVKDIQPEQLPGVSLKPQVSAPNVFFAVDRGTIGLSVQRRKQFAEDAEKRPFHKNLCRNSKCARDSSHDILKRHSSLQIIFGGEEALLDICSVAATNVEPAQLFSHLFLNCKPISIKSCRHTSSDEQLIDSEIQNLLKEGVIAKIVSPWRAQVMVVTSENHRSRMAVDYSQTINRYTELDAFPLPRIDDIVNKVASYKIYSRIAFRSAYYQEPISEEDKP</sequence>
<reference evidence="1 2" key="1">
    <citation type="submission" date="2023-02" db="EMBL/GenBank/DDBJ databases">
        <title>LHISI_Scaffold_Assembly.</title>
        <authorList>
            <person name="Stuart O.P."/>
            <person name="Cleave R."/>
            <person name="Magrath M.J.L."/>
            <person name="Mikheyev A.S."/>
        </authorList>
    </citation>
    <scope>NUCLEOTIDE SEQUENCE [LARGE SCALE GENOMIC DNA]</scope>
    <source>
        <strain evidence="1">Daus_M_001</strain>
        <tissue evidence="1">Leg muscle</tissue>
    </source>
</reference>
<dbReference type="Gene3D" id="3.10.10.10">
    <property type="entry name" value="HIV Type 1 Reverse Transcriptase, subunit A, domain 1"/>
    <property type="match status" value="1"/>
</dbReference>
<dbReference type="InterPro" id="IPR043128">
    <property type="entry name" value="Rev_trsase/Diguanyl_cyclase"/>
</dbReference>
<gene>
    <name evidence="1" type="ORF">PR048_013389</name>
</gene>
<evidence type="ECO:0000313" key="1">
    <source>
        <dbReference type="EMBL" id="KAJ8887174.1"/>
    </source>
</evidence>
<dbReference type="EMBL" id="JARBHB010000004">
    <property type="protein sequence ID" value="KAJ8887174.1"/>
    <property type="molecule type" value="Genomic_DNA"/>
</dbReference>
<name>A0ABQ9HS15_9NEOP</name>
<dbReference type="PANTHER" id="PTHR24559">
    <property type="entry name" value="TRANSPOSON TY3-I GAG-POL POLYPROTEIN"/>
    <property type="match status" value="1"/>
</dbReference>
<organism evidence="1 2">
    <name type="scientific">Dryococelus australis</name>
    <dbReference type="NCBI Taxonomy" id="614101"/>
    <lineage>
        <taxon>Eukaryota</taxon>
        <taxon>Metazoa</taxon>
        <taxon>Ecdysozoa</taxon>
        <taxon>Arthropoda</taxon>
        <taxon>Hexapoda</taxon>
        <taxon>Insecta</taxon>
        <taxon>Pterygota</taxon>
        <taxon>Neoptera</taxon>
        <taxon>Polyneoptera</taxon>
        <taxon>Phasmatodea</taxon>
        <taxon>Verophasmatodea</taxon>
        <taxon>Anareolatae</taxon>
        <taxon>Phasmatidae</taxon>
        <taxon>Eurycanthinae</taxon>
        <taxon>Dryococelus</taxon>
    </lineage>
</organism>
<proteinExistence type="predicted"/>
<accession>A0ABQ9HS15</accession>
<evidence type="ECO:0000313" key="2">
    <source>
        <dbReference type="Proteomes" id="UP001159363"/>
    </source>
</evidence>
<dbReference type="Proteomes" id="UP001159363">
    <property type="component" value="Chromosome X"/>
</dbReference>
<dbReference type="InterPro" id="IPR053134">
    <property type="entry name" value="RNA-dir_DNA_polymerase"/>
</dbReference>
<evidence type="ECO:0008006" key="3">
    <source>
        <dbReference type="Google" id="ProtNLM"/>
    </source>
</evidence>
<dbReference type="Gene3D" id="3.30.70.270">
    <property type="match status" value="1"/>
</dbReference>
<dbReference type="PANTHER" id="PTHR24559:SF444">
    <property type="entry name" value="REVERSE TRANSCRIPTASE DOMAIN-CONTAINING PROTEIN"/>
    <property type="match status" value="1"/>
</dbReference>
<dbReference type="InterPro" id="IPR043502">
    <property type="entry name" value="DNA/RNA_pol_sf"/>
</dbReference>
<protein>
    <recommendedName>
        <fullName evidence="3">Polyprotein</fullName>
    </recommendedName>
</protein>
<keyword evidence="2" id="KW-1185">Reference proteome</keyword>
<comment type="caution">
    <text evidence="1">The sequence shown here is derived from an EMBL/GenBank/DDBJ whole genome shotgun (WGS) entry which is preliminary data.</text>
</comment>
<dbReference type="SUPFAM" id="SSF56672">
    <property type="entry name" value="DNA/RNA polymerases"/>
    <property type="match status" value="1"/>
</dbReference>